<accession>I3UCE3</accession>
<reference evidence="10 11" key="1">
    <citation type="journal article" date="2011" name="J. Bacteriol.">
        <title>Whole-genome shotgun sequencing of the sulfur-oxidizing chemoautotroph Tetrathiobacter kashmirensis.</title>
        <authorList>
            <person name="Ghosh W."/>
            <person name="George A."/>
            <person name="Agarwal A."/>
            <person name="Raj P."/>
            <person name="Alam M."/>
            <person name="Pyne P."/>
            <person name="Das Gupta S.K."/>
        </authorList>
    </citation>
    <scope>NUCLEOTIDE SEQUENCE [LARGE SCALE GENOMIC DNA]</scope>
    <source>
        <strain evidence="10 11">WT001</strain>
    </source>
</reference>
<dbReference type="PANTHER" id="PTHR43029:SF10">
    <property type="entry name" value="AMMONIUM TRANSPORTER MEP2"/>
    <property type="match status" value="1"/>
</dbReference>
<keyword evidence="4 8" id="KW-0812">Transmembrane</keyword>
<dbReference type="Pfam" id="PF00909">
    <property type="entry name" value="Ammonium_transp"/>
    <property type="match status" value="1"/>
</dbReference>
<dbReference type="AlphaFoldDB" id="I3UCE3"/>
<gene>
    <name evidence="10" type="ordered locus">TKWG_12675</name>
</gene>
<sequence>MSTILVLFMVVPGLAMFYGGLVRSKNILSLMSQVLVTFALVTILWFAYGYSLAFSGGNAIFGDLSKLSCLASLTCLPTPMRWQALFPN</sequence>
<dbReference type="InterPro" id="IPR024041">
    <property type="entry name" value="NH4_transpt_AmtB-like_dom"/>
</dbReference>
<evidence type="ECO:0000256" key="2">
    <source>
        <dbReference type="ARBA" id="ARBA00005887"/>
    </source>
</evidence>
<comment type="similarity">
    <text evidence="2">Belongs to the ammonia transporter channel (TC 1.A.11.2) family.</text>
</comment>
<feature type="transmembrane region" description="Helical" evidence="8">
    <location>
        <begin position="34"/>
        <end position="54"/>
    </location>
</feature>
<keyword evidence="11" id="KW-1185">Reference proteome</keyword>
<dbReference type="InterPro" id="IPR001905">
    <property type="entry name" value="Ammonium_transpt"/>
</dbReference>
<dbReference type="Proteomes" id="UP000005267">
    <property type="component" value="Chromosome"/>
</dbReference>
<dbReference type="HOGENOM" id="CLU_2462221_0_0_4"/>
<keyword evidence="5 8" id="KW-1133">Transmembrane helix</keyword>
<evidence type="ECO:0000313" key="10">
    <source>
        <dbReference type="EMBL" id="AFK62681.1"/>
    </source>
</evidence>
<protein>
    <submittedName>
        <fullName evidence="10">Ammonium transporter</fullName>
    </submittedName>
</protein>
<dbReference type="GO" id="GO:0008519">
    <property type="term" value="F:ammonium channel activity"/>
    <property type="evidence" value="ECO:0007669"/>
    <property type="project" value="InterPro"/>
</dbReference>
<dbReference type="EMBL" id="CP003555">
    <property type="protein sequence ID" value="AFK62681.1"/>
    <property type="molecule type" value="Genomic_DNA"/>
</dbReference>
<evidence type="ECO:0000256" key="8">
    <source>
        <dbReference type="SAM" id="Phobius"/>
    </source>
</evidence>
<evidence type="ECO:0000256" key="4">
    <source>
        <dbReference type="ARBA" id="ARBA00022692"/>
    </source>
</evidence>
<dbReference type="Gene3D" id="1.10.3430.10">
    <property type="entry name" value="Ammonium transporter AmtB like domains"/>
    <property type="match status" value="1"/>
</dbReference>
<evidence type="ECO:0000259" key="9">
    <source>
        <dbReference type="Pfam" id="PF00909"/>
    </source>
</evidence>
<name>I3UCE3_ADVKW</name>
<evidence type="ECO:0000313" key="11">
    <source>
        <dbReference type="Proteomes" id="UP000005267"/>
    </source>
</evidence>
<organism evidence="10 11">
    <name type="scientific">Advenella kashmirensis (strain DSM 17095 / LMG 22695 / WT001)</name>
    <name type="common">Tetrathiobacter kashmirensis</name>
    <dbReference type="NCBI Taxonomy" id="1036672"/>
    <lineage>
        <taxon>Bacteria</taxon>
        <taxon>Pseudomonadati</taxon>
        <taxon>Pseudomonadota</taxon>
        <taxon>Betaproteobacteria</taxon>
        <taxon>Burkholderiales</taxon>
        <taxon>Alcaligenaceae</taxon>
    </lineage>
</organism>
<dbReference type="InterPro" id="IPR029020">
    <property type="entry name" value="Ammonium/urea_transptr"/>
</dbReference>
<keyword evidence="3" id="KW-0813">Transport</keyword>
<dbReference type="GO" id="GO:0005886">
    <property type="term" value="C:plasma membrane"/>
    <property type="evidence" value="ECO:0007669"/>
    <property type="project" value="TreeGrafter"/>
</dbReference>
<evidence type="ECO:0000256" key="6">
    <source>
        <dbReference type="ARBA" id="ARBA00023136"/>
    </source>
</evidence>
<dbReference type="KEGG" id="aka:TKWG_12675"/>
<dbReference type="STRING" id="1036672.TKWG_12675"/>
<dbReference type="PANTHER" id="PTHR43029">
    <property type="entry name" value="AMMONIUM TRANSPORTER MEP2"/>
    <property type="match status" value="1"/>
</dbReference>
<evidence type="ECO:0000256" key="3">
    <source>
        <dbReference type="ARBA" id="ARBA00022448"/>
    </source>
</evidence>
<comment type="subcellular location">
    <subcellularLocation>
        <location evidence="1">Membrane</location>
        <topology evidence="1">Multi-pass membrane protein</topology>
    </subcellularLocation>
</comment>
<evidence type="ECO:0000256" key="7">
    <source>
        <dbReference type="ARBA" id="ARBA00023177"/>
    </source>
</evidence>
<evidence type="ECO:0000256" key="5">
    <source>
        <dbReference type="ARBA" id="ARBA00022989"/>
    </source>
</evidence>
<reference evidence="11" key="2">
    <citation type="journal article" date="2013" name="PLoS ONE">
        <title>Genome implosion elicits host-confinement in Alcaligenaceae: evidence from the comparative genomics of Tetrathiobacter kashmirensis, a pathogen in the making.</title>
        <authorList>
            <person name="Ghosh W."/>
            <person name="Alam M."/>
            <person name="Roy C."/>
            <person name="Pyne P."/>
            <person name="George A."/>
            <person name="Chakraborty R."/>
            <person name="Majumder S."/>
            <person name="Agarwal A."/>
            <person name="Chakraborty S."/>
            <person name="Majumdar S."/>
            <person name="Gupta S.K."/>
        </authorList>
    </citation>
    <scope>NUCLEOTIDE SEQUENCE [LARGE SCALE GENOMIC DNA]</scope>
    <source>
        <strain evidence="11">WT001</strain>
    </source>
</reference>
<keyword evidence="6 8" id="KW-0472">Membrane</keyword>
<dbReference type="SUPFAM" id="SSF111352">
    <property type="entry name" value="Ammonium transporter"/>
    <property type="match status" value="1"/>
</dbReference>
<feature type="domain" description="Ammonium transporter AmtB-like" evidence="9">
    <location>
        <begin position="1"/>
        <end position="63"/>
    </location>
</feature>
<evidence type="ECO:0000256" key="1">
    <source>
        <dbReference type="ARBA" id="ARBA00004141"/>
    </source>
</evidence>
<proteinExistence type="inferred from homology"/>
<keyword evidence="7" id="KW-0924">Ammonia transport</keyword>